<dbReference type="InterPro" id="IPR017871">
    <property type="entry name" value="ABC_transporter-like_CS"/>
</dbReference>
<dbReference type="GO" id="GO:0005524">
    <property type="term" value="F:ATP binding"/>
    <property type="evidence" value="ECO:0007669"/>
    <property type="project" value="InterPro"/>
</dbReference>
<dbReference type="SUPFAM" id="SSF52540">
    <property type="entry name" value="P-loop containing nucleoside triphosphate hydrolases"/>
    <property type="match status" value="1"/>
</dbReference>
<feature type="domain" description="ABC transporter" evidence="1">
    <location>
        <begin position="6"/>
        <end position="81"/>
    </location>
</feature>
<dbReference type="Proteomes" id="UP000681722">
    <property type="component" value="Unassembled WGS sequence"/>
</dbReference>
<dbReference type="GO" id="GO:0005886">
    <property type="term" value="C:plasma membrane"/>
    <property type="evidence" value="ECO:0007669"/>
    <property type="project" value="TreeGrafter"/>
</dbReference>
<dbReference type="EMBL" id="CAJOBC010092369">
    <property type="protein sequence ID" value="CAF4408767.1"/>
    <property type="molecule type" value="Genomic_DNA"/>
</dbReference>
<dbReference type="PANTHER" id="PTHR24222">
    <property type="entry name" value="ABC TRANSPORTER B FAMILY"/>
    <property type="match status" value="1"/>
</dbReference>
<dbReference type="PROSITE" id="PS00211">
    <property type="entry name" value="ABC_TRANSPORTER_1"/>
    <property type="match status" value="1"/>
</dbReference>
<dbReference type="InterPro" id="IPR039421">
    <property type="entry name" value="Type_1_exporter"/>
</dbReference>
<dbReference type="GO" id="GO:0016887">
    <property type="term" value="F:ATP hydrolysis activity"/>
    <property type="evidence" value="ECO:0007669"/>
    <property type="project" value="InterPro"/>
</dbReference>
<gene>
    <name evidence="2" type="ORF">GPM918_LOCUS39019</name>
    <name evidence="3" type="ORF">SRO942_LOCUS39875</name>
</gene>
<comment type="caution">
    <text evidence="2">The sequence shown here is derived from an EMBL/GenBank/DDBJ whole genome shotgun (WGS) entry which is preliminary data.</text>
</comment>
<evidence type="ECO:0000259" key="1">
    <source>
        <dbReference type="Pfam" id="PF00005"/>
    </source>
</evidence>
<dbReference type="Gene3D" id="3.40.50.300">
    <property type="entry name" value="P-loop containing nucleotide triphosphate hydrolases"/>
    <property type="match status" value="1"/>
</dbReference>
<dbReference type="PANTHER" id="PTHR24222:SF76">
    <property type="entry name" value="MYCOBACTIN IMPORT ATP-BINDING_PERMEASE PROTEIN IRTB"/>
    <property type="match status" value="1"/>
</dbReference>
<accession>A0A815WSB7</accession>
<sequence length="155" mass="17203">MTIGENIAYGDNSRNVPLSEIQEAAKQANIHLRILSLPQGYDTKCGNAGHTQLSGGEKQRIAIARALVRNPRILLLDEATSALDNKAELIVQEALDAARSGRTCVTIAHRLTTIQNSDKIAVVERGRLKEEGRHDELLKRHGHYYRLHRAAHSKN</sequence>
<evidence type="ECO:0000313" key="2">
    <source>
        <dbReference type="EMBL" id="CAF1547908.1"/>
    </source>
</evidence>
<proteinExistence type="predicted"/>
<name>A0A815WSB7_9BILA</name>
<dbReference type="GO" id="GO:0042626">
    <property type="term" value="F:ATPase-coupled transmembrane transporter activity"/>
    <property type="evidence" value="ECO:0007669"/>
    <property type="project" value="TreeGrafter"/>
</dbReference>
<keyword evidence="4" id="KW-1185">Reference proteome</keyword>
<evidence type="ECO:0000313" key="3">
    <source>
        <dbReference type="EMBL" id="CAF4408767.1"/>
    </source>
</evidence>
<dbReference type="Proteomes" id="UP000663829">
    <property type="component" value="Unassembled WGS sequence"/>
</dbReference>
<reference evidence="2" key="1">
    <citation type="submission" date="2021-02" db="EMBL/GenBank/DDBJ databases">
        <authorList>
            <person name="Nowell W R."/>
        </authorList>
    </citation>
    <scope>NUCLEOTIDE SEQUENCE</scope>
</reference>
<dbReference type="InterPro" id="IPR027417">
    <property type="entry name" value="P-loop_NTPase"/>
</dbReference>
<dbReference type="InterPro" id="IPR003439">
    <property type="entry name" value="ABC_transporter-like_ATP-bd"/>
</dbReference>
<dbReference type="OrthoDB" id="6500128at2759"/>
<evidence type="ECO:0000313" key="4">
    <source>
        <dbReference type="Proteomes" id="UP000663829"/>
    </source>
</evidence>
<protein>
    <recommendedName>
        <fullName evidence="1">ABC transporter domain-containing protein</fullName>
    </recommendedName>
</protein>
<organism evidence="2 4">
    <name type="scientific">Didymodactylos carnosus</name>
    <dbReference type="NCBI Taxonomy" id="1234261"/>
    <lineage>
        <taxon>Eukaryota</taxon>
        <taxon>Metazoa</taxon>
        <taxon>Spiralia</taxon>
        <taxon>Gnathifera</taxon>
        <taxon>Rotifera</taxon>
        <taxon>Eurotatoria</taxon>
        <taxon>Bdelloidea</taxon>
        <taxon>Philodinida</taxon>
        <taxon>Philodinidae</taxon>
        <taxon>Didymodactylos</taxon>
    </lineage>
</organism>
<dbReference type="AlphaFoldDB" id="A0A815WSB7"/>
<dbReference type="Pfam" id="PF00005">
    <property type="entry name" value="ABC_tran"/>
    <property type="match status" value="1"/>
</dbReference>
<dbReference type="EMBL" id="CAJNOQ010026703">
    <property type="protein sequence ID" value="CAF1547908.1"/>
    <property type="molecule type" value="Genomic_DNA"/>
</dbReference>